<reference evidence="2 3" key="1">
    <citation type="journal article" date="2019" name="Nat. Microbiol.">
        <title>Mediterranean grassland soil C-N compound turnover is dependent on rainfall and depth, and is mediated by genomically divergent microorganisms.</title>
        <authorList>
            <person name="Diamond S."/>
            <person name="Andeer P.F."/>
            <person name="Li Z."/>
            <person name="Crits-Christoph A."/>
            <person name="Burstein D."/>
            <person name="Anantharaman K."/>
            <person name="Lane K.R."/>
            <person name="Thomas B.C."/>
            <person name="Pan C."/>
            <person name="Northen T.R."/>
            <person name="Banfield J.F."/>
        </authorList>
    </citation>
    <scope>NUCLEOTIDE SEQUENCE [LARGE SCALE GENOMIC DNA]</scope>
    <source>
        <strain evidence="2">WS_6</strain>
    </source>
</reference>
<accession>A0A538T721</accession>
<dbReference type="AlphaFoldDB" id="A0A538T721"/>
<protein>
    <recommendedName>
        <fullName evidence="4">Outer membrane protein beta-barrel domain-containing protein</fullName>
    </recommendedName>
</protein>
<dbReference type="Proteomes" id="UP000316852">
    <property type="component" value="Unassembled WGS sequence"/>
</dbReference>
<evidence type="ECO:0008006" key="4">
    <source>
        <dbReference type="Google" id="ProtNLM"/>
    </source>
</evidence>
<feature type="signal peptide" evidence="1">
    <location>
        <begin position="1"/>
        <end position="24"/>
    </location>
</feature>
<name>A0A538T721_UNCEI</name>
<proteinExistence type="predicted"/>
<gene>
    <name evidence="2" type="ORF">E6K76_04905</name>
</gene>
<evidence type="ECO:0000313" key="2">
    <source>
        <dbReference type="EMBL" id="TMQ59409.1"/>
    </source>
</evidence>
<feature type="chain" id="PRO_5022080894" description="Outer membrane protein beta-barrel domain-containing protein" evidence="1">
    <location>
        <begin position="25"/>
        <end position="167"/>
    </location>
</feature>
<evidence type="ECO:0000313" key="3">
    <source>
        <dbReference type="Proteomes" id="UP000316852"/>
    </source>
</evidence>
<comment type="caution">
    <text evidence="2">The sequence shown here is derived from an EMBL/GenBank/DDBJ whole genome shotgun (WGS) entry which is preliminary data.</text>
</comment>
<dbReference type="InterPro" id="IPR011250">
    <property type="entry name" value="OMP/PagP_B-barrel"/>
</dbReference>
<dbReference type="SUPFAM" id="SSF56925">
    <property type="entry name" value="OMPA-like"/>
    <property type="match status" value="1"/>
</dbReference>
<keyword evidence="1" id="KW-0732">Signal</keyword>
<sequence length="167" mass="17676">MKRFAAVAAVVLALVAFTVSQASAHGFGLSAFGLRVGGVDPEKADGSALVGGHLEFEESGTRLHLQPGILYWSSDHLSDFNPNFDVMYHFVPTSEVSPYLGAGAGLHFYSSDVLGPNDSGTDLGANLFGGVLIPSRSLRLFIEGRFVASDRSQASINGGVTLPFRHH</sequence>
<dbReference type="EMBL" id="VBOW01000022">
    <property type="protein sequence ID" value="TMQ59409.1"/>
    <property type="molecule type" value="Genomic_DNA"/>
</dbReference>
<organism evidence="2 3">
    <name type="scientific">Eiseniibacteriota bacterium</name>
    <dbReference type="NCBI Taxonomy" id="2212470"/>
    <lineage>
        <taxon>Bacteria</taxon>
        <taxon>Candidatus Eiseniibacteriota</taxon>
    </lineage>
</organism>
<dbReference type="Gene3D" id="2.40.160.20">
    <property type="match status" value="1"/>
</dbReference>
<evidence type="ECO:0000256" key="1">
    <source>
        <dbReference type="SAM" id="SignalP"/>
    </source>
</evidence>